<reference evidence="2" key="2">
    <citation type="submission" date="2023-06" db="EMBL/GenBank/DDBJ databases">
        <authorList>
            <consortium name="Lawrence Berkeley National Laboratory"/>
            <person name="Haridas S."/>
            <person name="Hensen N."/>
            <person name="Bonometti L."/>
            <person name="Westerberg I."/>
            <person name="Brannstrom I.O."/>
            <person name="Guillou S."/>
            <person name="Cros-Aarteil S."/>
            <person name="Calhoun S."/>
            <person name="Kuo A."/>
            <person name="Mondo S."/>
            <person name="Pangilinan J."/>
            <person name="Riley R."/>
            <person name="Labutti K."/>
            <person name="Andreopoulos B."/>
            <person name="Lipzen A."/>
            <person name="Chen C."/>
            <person name="Yanf M."/>
            <person name="Daum C."/>
            <person name="Ng V."/>
            <person name="Clum A."/>
            <person name="Steindorff A."/>
            <person name="Ohm R."/>
            <person name="Martin F."/>
            <person name="Silar P."/>
            <person name="Natvig D."/>
            <person name="Lalanne C."/>
            <person name="Gautier V."/>
            <person name="Ament-Velasquez S.L."/>
            <person name="Kruys A."/>
            <person name="Hutchinson M.I."/>
            <person name="Powell A.J."/>
            <person name="Barry K."/>
            <person name="Miller A.N."/>
            <person name="Grigoriev I.V."/>
            <person name="Debuchy R."/>
            <person name="Gladieux P."/>
            <person name="Thoren M.H."/>
            <person name="Johannesson H."/>
        </authorList>
    </citation>
    <scope>NUCLEOTIDE SEQUENCE</scope>
    <source>
        <strain evidence="2">CBS 560.94</strain>
    </source>
</reference>
<feature type="compositionally biased region" description="Polar residues" evidence="1">
    <location>
        <begin position="23"/>
        <end position="38"/>
    </location>
</feature>
<dbReference type="GeneID" id="87866506"/>
<reference evidence="2" key="1">
    <citation type="journal article" date="2023" name="Mol. Phylogenet. Evol.">
        <title>Genome-scale phylogeny and comparative genomics of the fungal order Sordariales.</title>
        <authorList>
            <person name="Hensen N."/>
            <person name="Bonometti L."/>
            <person name="Westerberg I."/>
            <person name="Brannstrom I.O."/>
            <person name="Guillou S."/>
            <person name="Cros-Aarteil S."/>
            <person name="Calhoun S."/>
            <person name="Haridas S."/>
            <person name="Kuo A."/>
            <person name="Mondo S."/>
            <person name="Pangilinan J."/>
            <person name="Riley R."/>
            <person name="LaButti K."/>
            <person name="Andreopoulos B."/>
            <person name="Lipzen A."/>
            <person name="Chen C."/>
            <person name="Yan M."/>
            <person name="Daum C."/>
            <person name="Ng V."/>
            <person name="Clum A."/>
            <person name="Steindorff A."/>
            <person name="Ohm R.A."/>
            <person name="Martin F."/>
            <person name="Silar P."/>
            <person name="Natvig D.O."/>
            <person name="Lalanne C."/>
            <person name="Gautier V."/>
            <person name="Ament-Velasquez S.L."/>
            <person name="Kruys A."/>
            <person name="Hutchinson M.I."/>
            <person name="Powell A.J."/>
            <person name="Barry K."/>
            <person name="Miller A.N."/>
            <person name="Grigoriev I.V."/>
            <person name="Debuchy R."/>
            <person name="Gladieux P."/>
            <person name="Hiltunen Thoren M."/>
            <person name="Johannesson H."/>
        </authorList>
    </citation>
    <scope>NUCLEOTIDE SEQUENCE</scope>
    <source>
        <strain evidence="2">CBS 560.94</strain>
    </source>
</reference>
<keyword evidence="3" id="KW-1185">Reference proteome</keyword>
<gene>
    <name evidence="2" type="ORF">B0H65DRAFT_545126</name>
</gene>
<evidence type="ECO:0000256" key="1">
    <source>
        <dbReference type="SAM" id="MobiDB-lite"/>
    </source>
</evidence>
<dbReference type="AlphaFoldDB" id="A0AAE0JQK3"/>
<sequence length="113" mass="12413">MEYVSKSKGALSEDRGCRKQRGQLISSGVPASTPQPNGNVGVDHNSRRQKPETGTLLARWGLIMLHPWPQARAMVMLSSQKTTLRRKPALFRGGALWVTCSVCRVPETNLTGL</sequence>
<organism evidence="2 3">
    <name type="scientific">Neurospora tetraspora</name>
    <dbReference type="NCBI Taxonomy" id="94610"/>
    <lineage>
        <taxon>Eukaryota</taxon>
        <taxon>Fungi</taxon>
        <taxon>Dikarya</taxon>
        <taxon>Ascomycota</taxon>
        <taxon>Pezizomycotina</taxon>
        <taxon>Sordariomycetes</taxon>
        <taxon>Sordariomycetidae</taxon>
        <taxon>Sordariales</taxon>
        <taxon>Sordariaceae</taxon>
        <taxon>Neurospora</taxon>
    </lineage>
</organism>
<proteinExistence type="predicted"/>
<dbReference type="Proteomes" id="UP001278500">
    <property type="component" value="Unassembled WGS sequence"/>
</dbReference>
<comment type="caution">
    <text evidence="2">The sequence shown here is derived from an EMBL/GenBank/DDBJ whole genome shotgun (WGS) entry which is preliminary data.</text>
</comment>
<name>A0AAE0JQK3_9PEZI</name>
<dbReference type="RefSeq" id="XP_062687264.1">
    <property type="nucleotide sequence ID" value="XM_062829352.1"/>
</dbReference>
<evidence type="ECO:0000313" key="2">
    <source>
        <dbReference type="EMBL" id="KAK3355886.1"/>
    </source>
</evidence>
<feature type="region of interest" description="Disordered" evidence="1">
    <location>
        <begin position="1"/>
        <end position="50"/>
    </location>
</feature>
<evidence type="ECO:0000313" key="3">
    <source>
        <dbReference type="Proteomes" id="UP001278500"/>
    </source>
</evidence>
<accession>A0AAE0JQK3</accession>
<protein>
    <submittedName>
        <fullName evidence="2">Uncharacterized protein</fullName>
    </submittedName>
</protein>
<dbReference type="EMBL" id="JAUEPP010000001">
    <property type="protein sequence ID" value="KAK3355886.1"/>
    <property type="molecule type" value="Genomic_DNA"/>
</dbReference>